<evidence type="ECO:0000256" key="4">
    <source>
        <dbReference type="ARBA" id="ARBA00023163"/>
    </source>
</evidence>
<evidence type="ECO:0000256" key="2">
    <source>
        <dbReference type="ARBA" id="ARBA00023015"/>
    </source>
</evidence>
<dbReference type="AlphaFoldDB" id="A0A0C1R767"/>
<dbReference type="Gene3D" id="1.10.10.10">
    <property type="entry name" value="Winged helix-like DNA-binding domain superfamily/Winged helix DNA-binding domain"/>
    <property type="match status" value="1"/>
</dbReference>
<dbReference type="PROSITE" id="PS50931">
    <property type="entry name" value="HTH_LYSR"/>
    <property type="match status" value="1"/>
</dbReference>
<dbReference type="STRING" id="29341.RSJ17_16140"/>
<dbReference type="InterPro" id="IPR000847">
    <property type="entry name" value="LysR_HTH_N"/>
</dbReference>
<evidence type="ECO:0000259" key="5">
    <source>
        <dbReference type="PROSITE" id="PS50931"/>
    </source>
</evidence>
<protein>
    <submittedName>
        <fullName evidence="6">Bacterial regulatory helix-turn-helix, lysR family protein</fullName>
    </submittedName>
</protein>
<evidence type="ECO:0000313" key="6">
    <source>
        <dbReference type="EMBL" id="KIE46341.1"/>
    </source>
</evidence>
<name>A0A0C1R767_9CLOT</name>
<dbReference type="PANTHER" id="PTHR30126:SF64">
    <property type="entry name" value="HTH-TYPE TRANSCRIPTIONAL REGULATOR CITR"/>
    <property type="match status" value="1"/>
</dbReference>
<dbReference type="Pfam" id="PF00126">
    <property type="entry name" value="HTH_1"/>
    <property type="match status" value="1"/>
</dbReference>
<dbReference type="PANTHER" id="PTHR30126">
    <property type="entry name" value="HTH-TYPE TRANSCRIPTIONAL REGULATOR"/>
    <property type="match status" value="1"/>
</dbReference>
<keyword evidence="7" id="KW-1185">Reference proteome</keyword>
<gene>
    <name evidence="6" type="ORF">U732_1874</name>
</gene>
<evidence type="ECO:0000256" key="1">
    <source>
        <dbReference type="ARBA" id="ARBA00009437"/>
    </source>
</evidence>
<comment type="caution">
    <text evidence="6">The sequence shown here is derived from an EMBL/GenBank/DDBJ whole genome shotgun (WGS) entry which is preliminary data.</text>
</comment>
<reference evidence="6 7" key="1">
    <citation type="journal article" date="2015" name="Infect. Genet. Evol.">
        <title>Genomic sequences of six botulinum neurotoxin-producing strains representing three clostridial species illustrate the mobility and diversity of botulinum neurotoxin genes.</title>
        <authorList>
            <person name="Smith T.J."/>
            <person name="Hill K.K."/>
            <person name="Xie G."/>
            <person name="Foley B.T."/>
            <person name="Williamson C.H."/>
            <person name="Foster J.T."/>
            <person name="Johnson S.L."/>
            <person name="Chertkov O."/>
            <person name="Teshima H."/>
            <person name="Gibbons H.S."/>
            <person name="Johnsky L.A."/>
            <person name="Karavis M.A."/>
            <person name="Smith L.A."/>
        </authorList>
    </citation>
    <scope>NUCLEOTIDE SEQUENCE [LARGE SCALE GENOMIC DNA]</scope>
    <source>
        <strain evidence="6 7">CDC 2741</strain>
    </source>
</reference>
<comment type="similarity">
    <text evidence="1">Belongs to the LysR transcriptional regulatory family.</text>
</comment>
<dbReference type="OrthoDB" id="9778774at2"/>
<dbReference type="InterPro" id="IPR005119">
    <property type="entry name" value="LysR_subst-bd"/>
</dbReference>
<sequence length="297" mass="34153">MYINLELYRIFYVTAKLGSISKAAKELFTSQPAVSHSIKLLEEKLGGQVFYRTPKGVSLTIEGEVLFKYIEQGYGFMQTAERKFMELKNLNLGQLRIAVCSTVCKYYLMNYLEKYKKEFSNIKIYITDKSTSKIVELLESGEIDIGVINMNINKKDSLNIIKTFKTQDCFVVGEKYKHICKKQITLKELTNNYPIILLETGGNSRDYIDKYFSSNSLVVSPEIELSNMELLIEFARRGLGVSCVIKDYIQNELEEKQLYEVPIKEKIPERNLGIATKKGIPISTASEKFIRLIKDLY</sequence>
<accession>A0A0C1R767</accession>
<dbReference type="Pfam" id="PF03466">
    <property type="entry name" value="LysR_substrate"/>
    <property type="match status" value="1"/>
</dbReference>
<evidence type="ECO:0000256" key="3">
    <source>
        <dbReference type="ARBA" id="ARBA00023125"/>
    </source>
</evidence>
<dbReference type="InterPro" id="IPR036390">
    <property type="entry name" value="WH_DNA-bd_sf"/>
</dbReference>
<dbReference type="SUPFAM" id="SSF46785">
    <property type="entry name" value="Winged helix' DNA-binding domain"/>
    <property type="match status" value="1"/>
</dbReference>
<keyword evidence="3" id="KW-0238">DNA-binding</keyword>
<dbReference type="Proteomes" id="UP000031366">
    <property type="component" value="Unassembled WGS sequence"/>
</dbReference>
<dbReference type="CDD" id="cd05466">
    <property type="entry name" value="PBP2_LTTR_substrate"/>
    <property type="match status" value="1"/>
</dbReference>
<organism evidence="6 7">
    <name type="scientific">Clostridium argentinense CDC 2741</name>
    <dbReference type="NCBI Taxonomy" id="1418104"/>
    <lineage>
        <taxon>Bacteria</taxon>
        <taxon>Bacillati</taxon>
        <taxon>Bacillota</taxon>
        <taxon>Clostridia</taxon>
        <taxon>Eubacteriales</taxon>
        <taxon>Clostridiaceae</taxon>
        <taxon>Clostridium</taxon>
    </lineage>
</organism>
<dbReference type="Gene3D" id="3.40.190.290">
    <property type="match status" value="1"/>
</dbReference>
<feature type="domain" description="HTH lysR-type" evidence="5">
    <location>
        <begin position="3"/>
        <end position="60"/>
    </location>
</feature>
<dbReference type="PRINTS" id="PR00039">
    <property type="entry name" value="HTHLYSR"/>
</dbReference>
<dbReference type="GO" id="GO:0003700">
    <property type="term" value="F:DNA-binding transcription factor activity"/>
    <property type="evidence" value="ECO:0007669"/>
    <property type="project" value="InterPro"/>
</dbReference>
<dbReference type="InterPro" id="IPR036388">
    <property type="entry name" value="WH-like_DNA-bd_sf"/>
</dbReference>
<dbReference type="EMBL" id="AYSO01000017">
    <property type="protein sequence ID" value="KIE46341.1"/>
    <property type="molecule type" value="Genomic_DNA"/>
</dbReference>
<dbReference type="GO" id="GO:0000976">
    <property type="term" value="F:transcription cis-regulatory region binding"/>
    <property type="evidence" value="ECO:0007669"/>
    <property type="project" value="TreeGrafter"/>
</dbReference>
<keyword evidence="4" id="KW-0804">Transcription</keyword>
<proteinExistence type="inferred from homology"/>
<dbReference type="RefSeq" id="WP_039633791.1">
    <property type="nucleotide sequence ID" value="NZ_AYSO01000017.1"/>
</dbReference>
<dbReference type="SUPFAM" id="SSF53850">
    <property type="entry name" value="Periplasmic binding protein-like II"/>
    <property type="match status" value="1"/>
</dbReference>
<keyword evidence="2" id="KW-0805">Transcription regulation</keyword>
<evidence type="ECO:0000313" key="7">
    <source>
        <dbReference type="Proteomes" id="UP000031366"/>
    </source>
</evidence>